<evidence type="ECO:0000256" key="1">
    <source>
        <dbReference type="SAM" id="MobiDB-lite"/>
    </source>
</evidence>
<protein>
    <recommendedName>
        <fullName evidence="5">Gram-positive cocci surface proteins LPxTG domain-containing protein</fullName>
    </recommendedName>
</protein>
<accession>A0ABW0Z4X2</accession>
<evidence type="ECO:0000256" key="2">
    <source>
        <dbReference type="SAM" id="Phobius"/>
    </source>
</evidence>
<reference evidence="4" key="1">
    <citation type="journal article" date="2019" name="Int. J. Syst. Evol. Microbiol.">
        <title>The Global Catalogue of Microorganisms (GCM) 10K type strain sequencing project: providing services to taxonomists for standard genome sequencing and annotation.</title>
        <authorList>
            <consortium name="The Broad Institute Genomics Platform"/>
            <consortium name="The Broad Institute Genome Sequencing Center for Infectious Disease"/>
            <person name="Wu L."/>
            <person name="Ma J."/>
        </authorList>
    </citation>
    <scope>NUCLEOTIDE SEQUENCE [LARGE SCALE GENOMIC DNA]</scope>
    <source>
        <strain evidence="4">CGMCC 4.7304</strain>
    </source>
</reference>
<evidence type="ECO:0000313" key="4">
    <source>
        <dbReference type="Proteomes" id="UP001596083"/>
    </source>
</evidence>
<keyword evidence="2" id="KW-0472">Membrane</keyword>
<evidence type="ECO:0000313" key="3">
    <source>
        <dbReference type="EMBL" id="MFC5723013.1"/>
    </source>
</evidence>
<comment type="caution">
    <text evidence="3">The sequence shown here is derived from an EMBL/GenBank/DDBJ whole genome shotgun (WGS) entry which is preliminary data.</text>
</comment>
<organism evidence="3 4">
    <name type="scientific">Streptomyces gamaensis</name>
    <dbReference type="NCBI Taxonomy" id="1763542"/>
    <lineage>
        <taxon>Bacteria</taxon>
        <taxon>Bacillati</taxon>
        <taxon>Actinomycetota</taxon>
        <taxon>Actinomycetes</taxon>
        <taxon>Kitasatosporales</taxon>
        <taxon>Streptomycetaceae</taxon>
        <taxon>Streptomyces</taxon>
    </lineage>
</organism>
<gene>
    <name evidence="3" type="ORF">ACFP1Z_22865</name>
</gene>
<feature type="transmembrane region" description="Helical" evidence="2">
    <location>
        <begin position="286"/>
        <end position="305"/>
    </location>
</feature>
<proteinExistence type="predicted"/>
<dbReference type="EMBL" id="JBHSPB010000015">
    <property type="protein sequence ID" value="MFC5723013.1"/>
    <property type="molecule type" value="Genomic_DNA"/>
</dbReference>
<feature type="region of interest" description="Disordered" evidence="1">
    <location>
        <begin position="254"/>
        <end position="284"/>
    </location>
</feature>
<keyword evidence="2" id="KW-0812">Transmembrane</keyword>
<name>A0ABW0Z4X2_9ACTN</name>
<evidence type="ECO:0008006" key="5">
    <source>
        <dbReference type="Google" id="ProtNLM"/>
    </source>
</evidence>
<keyword evidence="2" id="KW-1133">Transmembrane helix</keyword>
<feature type="compositionally biased region" description="Low complexity" evidence="1">
    <location>
        <begin position="15"/>
        <end position="25"/>
    </location>
</feature>
<keyword evidence="4" id="KW-1185">Reference proteome</keyword>
<dbReference type="PROSITE" id="PS51318">
    <property type="entry name" value="TAT"/>
    <property type="match status" value="1"/>
</dbReference>
<dbReference type="InterPro" id="IPR006311">
    <property type="entry name" value="TAT_signal"/>
</dbReference>
<sequence length="311" mass="31185">MTTNTPRPQDRTDGTGRTSGTSGTARTRKAAVTRTALTGGALAAALLGAAPLAQAATPVPAAPQAPAAASIAAAHDAAAAPATLDTLSRFFTRDGDRGDALGGAQARAKAQPRIEGDTVPVYALSPDFVAGKEGAPVAALEVLASKAVAADGQKASVWAAETGGSWKVVNIATGDDETRYAAEGARRLSGGTVFREPQINAWYVQRGDKVLPLSPDAVRAVGENGTTVEKYQDRVHRAYGDKLPGSAYAKKGLAGGYDTSSQGSPDTAVNAAAPGPADSGGLSTTATAATAAGAALTLGAGALVARRLRRR</sequence>
<dbReference type="Proteomes" id="UP001596083">
    <property type="component" value="Unassembled WGS sequence"/>
</dbReference>
<dbReference type="RefSeq" id="WP_390318900.1">
    <property type="nucleotide sequence ID" value="NZ_JBHSPB010000015.1"/>
</dbReference>
<feature type="region of interest" description="Disordered" evidence="1">
    <location>
        <begin position="1"/>
        <end position="31"/>
    </location>
</feature>
<feature type="compositionally biased region" description="Polar residues" evidence="1">
    <location>
        <begin position="258"/>
        <end position="267"/>
    </location>
</feature>